<reference evidence="1 2" key="1">
    <citation type="journal article" date="2019" name="Commun. Biol.">
        <title>The bagworm genome reveals a unique fibroin gene that provides high tensile strength.</title>
        <authorList>
            <person name="Kono N."/>
            <person name="Nakamura H."/>
            <person name="Ohtoshi R."/>
            <person name="Tomita M."/>
            <person name="Numata K."/>
            <person name="Arakawa K."/>
        </authorList>
    </citation>
    <scope>NUCLEOTIDE SEQUENCE [LARGE SCALE GENOMIC DNA]</scope>
</reference>
<dbReference type="Proteomes" id="UP000299102">
    <property type="component" value="Unassembled WGS sequence"/>
</dbReference>
<evidence type="ECO:0000313" key="2">
    <source>
        <dbReference type="Proteomes" id="UP000299102"/>
    </source>
</evidence>
<keyword evidence="2" id="KW-1185">Reference proteome</keyword>
<organism evidence="1 2">
    <name type="scientific">Eumeta variegata</name>
    <name type="common">Bagworm moth</name>
    <name type="synonym">Eumeta japonica</name>
    <dbReference type="NCBI Taxonomy" id="151549"/>
    <lineage>
        <taxon>Eukaryota</taxon>
        <taxon>Metazoa</taxon>
        <taxon>Ecdysozoa</taxon>
        <taxon>Arthropoda</taxon>
        <taxon>Hexapoda</taxon>
        <taxon>Insecta</taxon>
        <taxon>Pterygota</taxon>
        <taxon>Neoptera</taxon>
        <taxon>Endopterygota</taxon>
        <taxon>Lepidoptera</taxon>
        <taxon>Glossata</taxon>
        <taxon>Ditrysia</taxon>
        <taxon>Tineoidea</taxon>
        <taxon>Psychidae</taxon>
        <taxon>Oiketicinae</taxon>
        <taxon>Eumeta</taxon>
    </lineage>
</organism>
<accession>A0A4C1YY87</accession>
<gene>
    <name evidence="1" type="ORF">EVAR_41034_1</name>
</gene>
<evidence type="ECO:0000313" key="1">
    <source>
        <dbReference type="EMBL" id="GBP81038.1"/>
    </source>
</evidence>
<comment type="caution">
    <text evidence="1">The sequence shown here is derived from an EMBL/GenBank/DDBJ whole genome shotgun (WGS) entry which is preliminary data.</text>
</comment>
<dbReference type="AlphaFoldDB" id="A0A4C1YY87"/>
<sequence length="133" mass="14740">MYGRFQVRNRERFNLVVKPNPRPSQLTVNGKLRNDEITRKCVRRTLAYAKRRLSRRGNLPANGAQISVLFSTTGALDEIKTASSICYPNPSKRKCRIAMLLELQSTTLRGKLARAACAVVLTPPASVSAKDPG</sequence>
<name>A0A4C1YY87_EUMVA</name>
<protein>
    <submittedName>
        <fullName evidence="1">Uncharacterized protein</fullName>
    </submittedName>
</protein>
<proteinExistence type="predicted"/>
<dbReference type="EMBL" id="BGZK01001493">
    <property type="protein sequence ID" value="GBP81038.1"/>
    <property type="molecule type" value="Genomic_DNA"/>
</dbReference>